<comment type="caution">
    <text evidence="2">The sequence shown here is derived from an EMBL/GenBank/DDBJ whole genome shotgun (WGS) entry which is preliminary data.</text>
</comment>
<dbReference type="AlphaFoldDB" id="A0A921GPM8"/>
<evidence type="ECO:0000256" key="1">
    <source>
        <dbReference type="SAM" id="Phobius"/>
    </source>
</evidence>
<proteinExistence type="predicted"/>
<keyword evidence="1" id="KW-0472">Membrane</keyword>
<organism evidence="2 3">
    <name type="scientific">Brachybacterium paraconglomeratum</name>
    <dbReference type="NCBI Taxonomy" id="173362"/>
    <lineage>
        <taxon>Bacteria</taxon>
        <taxon>Bacillati</taxon>
        <taxon>Actinomycetota</taxon>
        <taxon>Actinomycetes</taxon>
        <taxon>Micrococcales</taxon>
        <taxon>Dermabacteraceae</taxon>
        <taxon>Brachybacterium</taxon>
    </lineage>
</organism>
<evidence type="ECO:0000313" key="3">
    <source>
        <dbReference type="Proteomes" id="UP000775129"/>
    </source>
</evidence>
<evidence type="ECO:0008006" key="4">
    <source>
        <dbReference type="Google" id="ProtNLM"/>
    </source>
</evidence>
<protein>
    <recommendedName>
        <fullName evidence="4">PH domain-containing protein</fullName>
    </recommendedName>
</protein>
<reference evidence="2" key="1">
    <citation type="journal article" date="2021" name="PeerJ">
        <title>Extensive microbial diversity within the chicken gut microbiome revealed by metagenomics and culture.</title>
        <authorList>
            <person name="Gilroy R."/>
            <person name="Ravi A."/>
            <person name="Getino M."/>
            <person name="Pursley I."/>
            <person name="Horton D.L."/>
            <person name="Alikhan N.F."/>
            <person name="Baker D."/>
            <person name="Gharbi K."/>
            <person name="Hall N."/>
            <person name="Watson M."/>
            <person name="Adriaenssens E.M."/>
            <person name="Foster-Nyarko E."/>
            <person name="Jarju S."/>
            <person name="Secka A."/>
            <person name="Antonio M."/>
            <person name="Oren A."/>
            <person name="Chaudhuri R.R."/>
            <person name="La Ragione R."/>
            <person name="Hildebrand F."/>
            <person name="Pallen M.J."/>
        </authorList>
    </citation>
    <scope>NUCLEOTIDE SEQUENCE</scope>
    <source>
        <strain evidence="2">1647</strain>
    </source>
</reference>
<feature type="transmembrane region" description="Helical" evidence="1">
    <location>
        <begin position="24"/>
        <end position="45"/>
    </location>
</feature>
<keyword evidence="1" id="KW-1133">Transmembrane helix</keyword>
<sequence length="217" mass="22801">MGRAARIAQTQGLGRPVRTYRQAFPLWFPALFVVMAVVIVGATALNPDLGIGVKAAGAAVPLVVLGVIWWVITDVRMVLCEGGILMGSFAPLLSPYAIPYRQIEPHGVTCVSDVGRLPSVTGRTYGSSLFHFPQSRRGLVLAGPPPAQARSRGVAASQVSGTGAGTLWAFAYRGAPEELISLLQQGMLAQHVPHAEMLPQIALPERAVADGVNGVAC</sequence>
<feature type="transmembrane region" description="Helical" evidence="1">
    <location>
        <begin position="51"/>
        <end position="72"/>
    </location>
</feature>
<reference evidence="2" key="2">
    <citation type="submission" date="2021-09" db="EMBL/GenBank/DDBJ databases">
        <authorList>
            <person name="Gilroy R."/>
        </authorList>
    </citation>
    <scope>NUCLEOTIDE SEQUENCE</scope>
    <source>
        <strain evidence="2">1647</strain>
    </source>
</reference>
<gene>
    <name evidence="2" type="ORF">K8W24_09085</name>
</gene>
<evidence type="ECO:0000313" key="2">
    <source>
        <dbReference type="EMBL" id="HJF49934.1"/>
    </source>
</evidence>
<dbReference type="EMBL" id="DYWO01000266">
    <property type="protein sequence ID" value="HJF49934.1"/>
    <property type="molecule type" value="Genomic_DNA"/>
</dbReference>
<keyword evidence="1" id="KW-0812">Transmembrane</keyword>
<accession>A0A921GPM8</accession>
<dbReference type="Proteomes" id="UP000775129">
    <property type="component" value="Unassembled WGS sequence"/>
</dbReference>
<name>A0A921GPM8_9MICO</name>